<evidence type="ECO:0000313" key="14">
    <source>
        <dbReference type="Proteomes" id="UP000243924"/>
    </source>
</evidence>
<dbReference type="InterPro" id="IPR050298">
    <property type="entry name" value="Gram-neg_bact_OMP"/>
</dbReference>
<dbReference type="PANTHER" id="PTHR34501">
    <property type="entry name" value="PROTEIN YDDL-RELATED"/>
    <property type="match status" value="1"/>
</dbReference>
<dbReference type="GO" id="GO:0034220">
    <property type="term" value="P:monoatomic ion transmembrane transport"/>
    <property type="evidence" value="ECO:0007669"/>
    <property type="project" value="InterPro"/>
</dbReference>
<dbReference type="PRINTS" id="PR00184">
    <property type="entry name" value="NEISSPPORIN"/>
</dbReference>
<dbReference type="InterPro" id="IPR002299">
    <property type="entry name" value="Porin_Neis"/>
</dbReference>
<feature type="domain" description="Porin" evidence="12">
    <location>
        <begin position="12"/>
        <end position="309"/>
    </location>
</feature>
<evidence type="ECO:0000256" key="8">
    <source>
        <dbReference type="ARBA" id="ARBA00023114"/>
    </source>
</evidence>
<keyword evidence="3" id="KW-0813">Transport</keyword>
<dbReference type="PANTHER" id="PTHR34501:SF9">
    <property type="entry name" value="MAJOR OUTER MEMBRANE PROTEIN P.IA"/>
    <property type="match status" value="1"/>
</dbReference>
<proteinExistence type="predicted"/>
<dbReference type="OrthoDB" id="8957883at2"/>
<dbReference type="GO" id="GO:0046930">
    <property type="term" value="C:pore complex"/>
    <property type="evidence" value="ECO:0007669"/>
    <property type="project" value="UniProtKB-KW"/>
</dbReference>
<dbReference type="EMBL" id="LT629787">
    <property type="protein sequence ID" value="SDU03086.1"/>
    <property type="molecule type" value="Genomic_DNA"/>
</dbReference>
<sequence>MKKKLLAVVIGAAAAMPMMASADVSIYGRVHMSLDHLDNGNDYKEVNVSSNSSRLGFRGSREVGDITAFFQIEQQIDFNEGTSSFAGRDTFAGLRGGFGSVRLGQFDTPFKKARGPANLFGDQVGDMRNLTRFGNARFDERTPNTFHYATPDMGGFGVNIAYSVHEGKEAIDGADGDALSTSLTYKQGPVDTALAYEKFEADTSRGERDAVRFAIGYKVVDAVKVVGFFQTVDYEGDTPAVNDALTSDTWGLGADFKIAPSTYIRGMWMQRDSDADDTQSDLYAFGVEHRLDSALRVYANYAWTKNDDNVAVTPWSQARSASPNGSAGDSAKGLSAGLRYDF</sequence>
<evidence type="ECO:0000256" key="2">
    <source>
        <dbReference type="ARBA" id="ARBA00011233"/>
    </source>
</evidence>
<feature type="signal peptide" evidence="11">
    <location>
        <begin position="1"/>
        <end position="22"/>
    </location>
</feature>
<dbReference type="InterPro" id="IPR033900">
    <property type="entry name" value="Gram_neg_porin_domain"/>
</dbReference>
<dbReference type="PRINTS" id="PR00182">
    <property type="entry name" value="ECOLNEIPORIN"/>
</dbReference>
<accession>A0A1H2F6S8</accession>
<evidence type="ECO:0000256" key="10">
    <source>
        <dbReference type="ARBA" id="ARBA00023237"/>
    </source>
</evidence>
<gene>
    <name evidence="13" type="ORF">SAMN05216210_1333</name>
</gene>
<comment type="subunit">
    <text evidence="2">Homotrimer.</text>
</comment>
<organism evidence="13 14">
    <name type="scientific">Halopseudomonas salegens</name>
    <dbReference type="NCBI Taxonomy" id="1434072"/>
    <lineage>
        <taxon>Bacteria</taxon>
        <taxon>Pseudomonadati</taxon>
        <taxon>Pseudomonadota</taxon>
        <taxon>Gammaproteobacteria</taxon>
        <taxon>Pseudomonadales</taxon>
        <taxon>Pseudomonadaceae</taxon>
        <taxon>Halopseudomonas</taxon>
    </lineage>
</organism>
<evidence type="ECO:0000256" key="3">
    <source>
        <dbReference type="ARBA" id="ARBA00022448"/>
    </source>
</evidence>
<dbReference type="SUPFAM" id="SSF56935">
    <property type="entry name" value="Porins"/>
    <property type="match status" value="1"/>
</dbReference>
<dbReference type="GO" id="GO:0015288">
    <property type="term" value="F:porin activity"/>
    <property type="evidence" value="ECO:0007669"/>
    <property type="project" value="UniProtKB-KW"/>
</dbReference>
<dbReference type="STRING" id="1434072.SAMN05216210_1333"/>
<dbReference type="InterPro" id="IPR023614">
    <property type="entry name" value="Porin_dom_sf"/>
</dbReference>
<evidence type="ECO:0000256" key="11">
    <source>
        <dbReference type="SAM" id="SignalP"/>
    </source>
</evidence>
<dbReference type="GO" id="GO:0009279">
    <property type="term" value="C:cell outer membrane"/>
    <property type="evidence" value="ECO:0007669"/>
    <property type="project" value="UniProtKB-SubCell"/>
</dbReference>
<keyword evidence="14" id="KW-1185">Reference proteome</keyword>
<feature type="chain" id="PRO_5009273657" evidence="11">
    <location>
        <begin position="23"/>
        <end position="342"/>
    </location>
</feature>
<evidence type="ECO:0000259" key="12">
    <source>
        <dbReference type="Pfam" id="PF13609"/>
    </source>
</evidence>
<evidence type="ECO:0000256" key="4">
    <source>
        <dbReference type="ARBA" id="ARBA00022452"/>
    </source>
</evidence>
<evidence type="ECO:0000256" key="1">
    <source>
        <dbReference type="ARBA" id="ARBA00004571"/>
    </source>
</evidence>
<name>A0A1H2F6S8_9GAMM</name>
<dbReference type="InterPro" id="IPR001702">
    <property type="entry name" value="Porin_Gram-ve"/>
</dbReference>
<keyword evidence="4" id="KW-1134">Transmembrane beta strand</keyword>
<keyword evidence="6 11" id="KW-0732">Signal</keyword>
<keyword evidence="10" id="KW-0998">Cell outer membrane</keyword>
<evidence type="ECO:0000256" key="7">
    <source>
        <dbReference type="ARBA" id="ARBA00023065"/>
    </source>
</evidence>
<dbReference type="CDD" id="cd00342">
    <property type="entry name" value="gram_neg_porins"/>
    <property type="match status" value="1"/>
</dbReference>
<comment type="subcellular location">
    <subcellularLocation>
        <location evidence="1">Cell outer membrane</location>
        <topology evidence="1">Multi-pass membrane protein</topology>
    </subcellularLocation>
</comment>
<keyword evidence="5" id="KW-0812">Transmembrane</keyword>
<evidence type="ECO:0000256" key="6">
    <source>
        <dbReference type="ARBA" id="ARBA00022729"/>
    </source>
</evidence>
<evidence type="ECO:0000256" key="5">
    <source>
        <dbReference type="ARBA" id="ARBA00022692"/>
    </source>
</evidence>
<keyword evidence="7" id="KW-0406">Ion transport</keyword>
<dbReference type="Pfam" id="PF13609">
    <property type="entry name" value="Porin_4"/>
    <property type="match status" value="1"/>
</dbReference>
<reference evidence="14" key="1">
    <citation type="submission" date="2016-10" db="EMBL/GenBank/DDBJ databases">
        <authorList>
            <person name="Varghese N."/>
            <person name="Submissions S."/>
        </authorList>
    </citation>
    <scope>NUCLEOTIDE SEQUENCE [LARGE SCALE GENOMIC DNA]</scope>
    <source>
        <strain evidence="14">CECT 8338</strain>
    </source>
</reference>
<evidence type="ECO:0000313" key="13">
    <source>
        <dbReference type="EMBL" id="SDU03086.1"/>
    </source>
</evidence>
<keyword evidence="9" id="KW-0472">Membrane</keyword>
<dbReference type="Proteomes" id="UP000243924">
    <property type="component" value="Chromosome I"/>
</dbReference>
<protein>
    <submittedName>
        <fullName evidence="13">Outer membrane protein (Porin)</fullName>
    </submittedName>
</protein>
<keyword evidence="8" id="KW-0626">Porin</keyword>
<dbReference type="AlphaFoldDB" id="A0A1H2F6S8"/>
<evidence type="ECO:0000256" key="9">
    <source>
        <dbReference type="ARBA" id="ARBA00023136"/>
    </source>
</evidence>
<dbReference type="Gene3D" id="2.40.160.10">
    <property type="entry name" value="Porin"/>
    <property type="match status" value="1"/>
</dbReference>